<reference evidence="1" key="1">
    <citation type="journal article" date="2020" name="Nature">
        <title>Giant virus diversity and host interactions through global metagenomics.</title>
        <authorList>
            <person name="Schulz F."/>
            <person name="Roux S."/>
            <person name="Paez-Espino D."/>
            <person name="Jungbluth S."/>
            <person name="Walsh D.A."/>
            <person name="Denef V.J."/>
            <person name="McMahon K.D."/>
            <person name="Konstantinidis K.T."/>
            <person name="Eloe-Fadrosh E.A."/>
            <person name="Kyrpides N.C."/>
            <person name="Woyke T."/>
        </authorList>
    </citation>
    <scope>NUCLEOTIDE SEQUENCE</scope>
    <source>
        <strain evidence="1">GVMAG-M-3300009684-20</strain>
    </source>
</reference>
<dbReference type="AlphaFoldDB" id="A0A6C0B6N7"/>
<evidence type="ECO:0008006" key="2">
    <source>
        <dbReference type="Google" id="ProtNLM"/>
    </source>
</evidence>
<organism evidence="1">
    <name type="scientific">viral metagenome</name>
    <dbReference type="NCBI Taxonomy" id="1070528"/>
    <lineage>
        <taxon>unclassified sequences</taxon>
        <taxon>metagenomes</taxon>
        <taxon>organismal metagenomes</taxon>
    </lineage>
</organism>
<accession>A0A6C0B6N7</accession>
<proteinExistence type="predicted"/>
<protein>
    <recommendedName>
        <fullName evidence="2">Hedgehog/Intein (Hint) domain-containing protein</fullName>
    </recommendedName>
</protein>
<evidence type="ECO:0000313" key="1">
    <source>
        <dbReference type="EMBL" id="QHS87133.1"/>
    </source>
</evidence>
<dbReference type="SUPFAM" id="SSF51294">
    <property type="entry name" value="Hedgehog/intein (Hint) domain"/>
    <property type="match status" value="1"/>
</dbReference>
<sequence length="414" mass="46171">MSNLQEIKDNWVQYRCNPIYMPMAGVVGSDISSNFLNCTLQSVNTYAGFVMDPIYQNFKILTDIFQFLMKAINDMRGAVTGASGGFMGIIQSTFGKLQNTIQSTVQLFGRVRTLMNRMMAVFAVMMNIVSTGVQTGESVKNGPIGQAAEFFCFHPSTLIYTSEGTIPISAVRPGMRLADGQFVRSVLEFDSLGTKMFNIGNIRVSGNHKVMLEGKWVRVENHPLAQEAESCERVFCLNTENHTIHIGGFHFKDYEETSNPAILSEFFRQVQAHYGGYISVEKIENPEKYRYTGILPTAHVILDDGSLALAKNIKIGDVLKYGGEVDGIAHHQIDGVSIYKDVQVAPGSWILNENGVIPVTDIHSQKTCDYIQFITRACHYAVASPTGEFVILDDHEVPDDDIHTWRDNEIQKEV</sequence>
<name>A0A6C0B6N7_9ZZZZ</name>
<dbReference type="EMBL" id="MN739078">
    <property type="protein sequence ID" value="QHS87133.1"/>
    <property type="molecule type" value="Genomic_DNA"/>
</dbReference>
<dbReference type="InterPro" id="IPR036844">
    <property type="entry name" value="Hint_dom_sf"/>
</dbReference>